<feature type="compositionally biased region" description="Basic and acidic residues" evidence="2">
    <location>
        <begin position="1103"/>
        <end position="1116"/>
    </location>
</feature>
<evidence type="ECO:0000256" key="2">
    <source>
        <dbReference type="SAM" id="MobiDB-lite"/>
    </source>
</evidence>
<dbReference type="OrthoDB" id="3364670at2759"/>
<feature type="compositionally biased region" description="Basic residues" evidence="2">
    <location>
        <begin position="1"/>
        <end position="13"/>
    </location>
</feature>
<feature type="region of interest" description="Disordered" evidence="2">
    <location>
        <begin position="74"/>
        <end position="105"/>
    </location>
</feature>
<proteinExistence type="predicted"/>
<dbReference type="Proteomes" id="UP000275078">
    <property type="component" value="Unassembled WGS sequence"/>
</dbReference>
<name>A0A3N4IA31_ASCIM</name>
<feature type="region of interest" description="Disordered" evidence="2">
    <location>
        <begin position="630"/>
        <end position="652"/>
    </location>
</feature>
<reference evidence="4 5" key="1">
    <citation type="journal article" date="2018" name="Nat. Ecol. Evol.">
        <title>Pezizomycetes genomes reveal the molecular basis of ectomycorrhizal truffle lifestyle.</title>
        <authorList>
            <person name="Murat C."/>
            <person name="Payen T."/>
            <person name="Noel B."/>
            <person name="Kuo A."/>
            <person name="Morin E."/>
            <person name="Chen J."/>
            <person name="Kohler A."/>
            <person name="Krizsan K."/>
            <person name="Balestrini R."/>
            <person name="Da Silva C."/>
            <person name="Montanini B."/>
            <person name="Hainaut M."/>
            <person name="Levati E."/>
            <person name="Barry K.W."/>
            <person name="Belfiori B."/>
            <person name="Cichocki N."/>
            <person name="Clum A."/>
            <person name="Dockter R.B."/>
            <person name="Fauchery L."/>
            <person name="Guy J."/>
            <person name="Iotti M."/>
            <person name="Le Tacon F."/>
            <person name="Lindquist E.A."/>
            <person name="Lipzen A."/>
            <person name="Malagnac F."/>
            <person name="Mello A."/>
            <person name="Molinier V."/>
            <person name="Miyauchi S."/>
            <person name="Poulain J."/>
            <person name="Riccioni C."/>
            <person name="Rubini A."/>
            <person name="Sitrit Y."/>
            <person name="Splivallo R."/>
            <person name="Traeger S."/>
            <person name="Wang M."/>
            <person name="Zifcakova L."/>
            <person name="Wipf D."/>
            <person name="Zambonelli A."/>
            <person name="Paolocci F."/>
            <person name="Nowrousian M."/>
            <person name="Ottonello S."/>
            <person name="Baldrian P."/>
            <person name="Spatafora J.W."/>
            <person name="Henrissat B."/>
            <person name="Nagy L.G."/>
            <person name="Aury J.M."/>
            <person name="Wincker P."/>
            <person name="Grigoriev I.V."/>
            <person name="Bonfante P."/>
            <person name="Martin F.M."/>
        </authorList>
    </citation>
    <scope>NUCLEOTIDE SEQUENCE [LARGE SCALE GENOMIC DNA]</scope>
    <source>
        <strain evidence="4 5">RN42</strain>
    </source>
</reference>
<evidence type="ECO:0000313" key="5">
    <source>
        <dbReference type="Proteomes" id="UP000275078"/>
    </source>
</evidence>
<dbReference type="Pfam" id="PF18802">
    <property type="entry name" value="CxC1"/>
    <property type="match status" value="1"/>
</dbReference>
<dbReference type="EMBL" id="ML119672">
    <property type="protein sequence ID" value="RPA82327.1"/>
    <property type="molecule type" value="Genomic_DNA"/>
</dbReference>
<dbReference type="PANTHER" id="PTHR33096:SF1">
    <property type="entry name" value="CXC1-LIKE CYSTEINE CLUSTER ASSOCIATED WITH KDZ TRANSPOSASES DOMAIN-CONTAINING PROTEIN"/>
    <property type="match status" value="1"/>
</dbReference>
<dbReference type="Pfam" id="PF18758">
    <property type="entry name" value="KDZ"/>
    <property type="match status" value="1"/>
</dbReference>
<evidence type="ECO:0000313" key="4">
    <source>
        <dbReference type="EMBL" id="RPA82327.1"/>
    </source>
</evidence>
<feature type="domain" description="CxC1-like cysteine cluster associated with KDZ transposases" evidence="3">
    <location>
        <begin position="159"/>
        <end position="238"/>
    </location>
</feature>
<keyword evidence="5" id="KW-1185">Reference proteome</keyword>
<evidence type="ECO:0000259" key="3">
    <source>
        <dbReference type="Pfam" id="PF18802"/>
    </source>
</evidence>
<dbReference type="AlphaFoldDB" id="A0A3N4IA31"/>
<feature type="region of interest" description="Disordered" evidence="2">
    <location>
        <begin position="1088"/>
        <end position="1130"/>
    </location>
</feature>
<protein>
    <recommendedName>
        <fullName evidence="3">CxC1-like cysteine cluster associated with KDZ transposases domain-containing protein</fullName>
    </recommendedName>
</protein>
<gene>
    <name evidence="4" type="ORF">BJ508DRAFT_325598</name>
</gene>
<feature type="coiled-coil region" evidence="1">
    <location>
        <begin position="695"/>
        <end position="748"/>
    </location>
</feature>
<feature type="compositionally biased region" description="Polar residues" evidence="2">
    <location>
        <begin position="19"/>
        <end position="32"/>
    </location>
</feature>
<dbReference type="InterPro" id="IPR041320">
    <property type="entry name" value="CxC1"/>
</dbReference>
<keyword evidence="1" id="KW-0175">Coiled coil</keyword>
<feature type="compositionally biased region" description="Acidic residues" evidence="2">
    <location>
        <begin position="78"/>
        <end position="89"/>
    </location>
</feature>
<dbReference type="InterPro" id="IPR040521">
    <property type="entry name" value="KDZ"/>
</dbReference>
<feature type="region of interest" description="Disordered" evidence="2">
    <location>
        <begin position="1"/>
        <end position="45"/>
    </location>
</feature>
<dbReference type="STRING" id="1160509.A0A3N4IA31"/>
<dbReference type="PANTHER" id="PTHR33096">
    <property type="entry name" value="CXC2 DOMAIN-CONTAINING PROTEIN"/>
    <property type="match status" value="1"/>
</dbReference>
<sequence>MARTQRRSRVSRPKRSESRSSGAQVWSVSASSFRHGKRRLKRTTNTVLPTSTIEEDYQAGRVIPEEDEFIEQHNGPWELDDDSDDEQQWFEEGGRPGPKRNRGIKRELGPDFFELEGETNMGTTPSTRAGETAARNNRNSLRLEEIVGLVGRAWARETMNCRCLRLNPVQIHCIGFMESEKKTFHRCKCPDWFATLVLQGYFPTRALNPATAISIPLLQFMFFQATRGSFSKDGFALALEDLHQQLLLPERKPSYSASFRLCFPFYHRARKCRDDYIRALLAQEAKEKYNALRADRLEDVQSARASQADMLDVVNADRSSRVEVEVIPKPLDFRQGSFAELCPCCFYRPDPNDASPVITCLDGNFQHRRYKNAAKNDAQFRYASDMFFDPPMSMMNQVNFVPPKEETLCSSNFRATAAKPTSMKRYDETGLLAMVCRHDAPLRLMNLHAGERLLWVTDFLEKTLRNISNEGIKIEKMILMYDIACQLDAFIHNKKHGSPFLVSQLEVVVNKFHGYGHEFRCHERWGAHQKRGVAKSDGEGVERLWAVLRFLVVSGKTSSPANKKLFLELFTLVLAQRKRHTIGTTLTERYTKALLHRSTADNLLNLEILRHHAKSGKQVAVENGADGAFGTAESEAGTVGGSGPERQGGNDMLPDPIITEELLRSELAKRIDYFQKTPSLANHDYVTVYDAIVAEREVEEKIEEINTQYERGELDEDEHTDLISKYSYDILQKKKKRTNELLERYKQTPEDWEIGGELWRAAAQKRTPDQKIFDKLVVEEKTRKEIETISSQPAGPQRIRRLALARGKLAKQMKATQLLLDERGMSRSDWDQDKDLYETHLMRDVTRKLEHIYRRILQNAAGRSMQLQELKARSSGHNNSAKLVQGVQKAYPAISADIEAFNKLSKLIQNERLRPPELSIAAFIASAEDDDVGEKARDSLFALHLLRTATLEGLENRVHDITKALWSSSALVRTGIRELSKRDRALEEIHMVQKEWKRMTTYIVLFLETLLDYLDRPEASCRRAIAYMLWEELPTAENLITSCEKMEAAVLHAVGDLPIPPSLKPLVERAKVKVRQVIYNIHIPDRRNVGSETPDFNQNRGSVEFDRGREGSRDHPGNPAIPADHPATNRAVGSVVDRDAEPDSTNDSGESETSEAIHEHAVAAAGHDPAFAEILSRQSRELHADVEDEGAASNAALADTADDFEAMLEDDADADGFWASVEALLEAADDLNIEVAPRVAAPPTELFENLEIHDPQG</sequence>
<accession>A0A3N4IA31</accession>
<evidence type="ECO:0000256" key="1">
    <source>
        <dbReference type="SAM" id="Coils"/>
    </source>
</evidence>
<organism evidence="4 5">
    <name type="scientific">Ascobolus immersus RN42</name>
    <dbReference type="NCBI Taxonomy" id="1160509"/>
    <lineage>
        <taxon>Eukaryota</taxon>
        <taxon>Fungi</taxon>
        <taxon>Dikarya</taxon>
        <taxon>Ascomycota</taxon>
        <taxon>Pezizomycotina</taxon>
        <taxon>Pezizomycetes</taxon>
        <taxon>Pezizales</taxon>
        <taxon>Ascobolaceae</taxon>
        <taxon>Ascobolus</taxon>
    </lineage>
</organism>
<feature type="compositionally biased region" description="Polar residues" evidence="2">
    <location>
        <begin position="1090"/>
        <end position="1101"/>
    </location>
</feature>